<dbReference type="GO" id="GO:0000155">
    <property type="term" value="F:phosphorelay sensor kinase activity"/>
    <property type="evidence" value="ECO:0007669"/>
    <property type="project" value="InterPro"/>
</dbReference>
<dbReference type="InterPro" id="IPR003594">
    <property type="entry name" value="HATPase_dom"/>
</dbReference>
<dbReference type="Gene3D" id="3.30.565.10">
    <property type="entry name" value="Histidine kinase-like ATPase, C-terminal domain"/>
    <property type="match status" value="1"/>
</dbReference>
<keyword evidence="7" id="KW-0067">ATP-binding</keyword>
<evidence type="ECO:0000256" key="5">
    <source>
        <dbReference type="ARBA" id="ARBA00022741"/>
    </source>
</evidence>
<dbReference type="GO" id="GO:0005524">
    <property type="term" value="F:ATP binding"/>
    <property type="evidence" value="ECO:0007669"/>
    <property type="project" value="UniProtKB-KW"/>
</dbReference>
<feature type="domain" description="PAS" evidence="10">
    <location>
        <begin position="155"/>
        <end position="180"/>
    </location>
</feature>
<evidence type="ECO:0000256" key="8">
    <source>
        <dbReference type="ARBA" id="ARBA00023012"/>
    </source>
</evidence>
<evidence type="ECO:0000256" key="7">
    <source>
        <dbReference type="ARBA" id="ARBA00022840"/>
    </source>
</evidence>
<dbReference type="NCBIfam" id="TIGR00229">
    <property type="entry name" value="sensory_box"/>
    <property type="match status" value="2"/>
</dbReference>
<dbReference type="Gene3D" id="1.10.287.130">
    <property type="match status" value="1"/>
</dbReference>
<dbReference type="SMART" id="SM00091">
    <property type="entry name" value="PAS"/>
    <property type="match status" value="2"/>
</dbReference>
<dbReference type="SUPFAM" id="SSF55874">
    <property type="entry name" value="ATPase domain of HSP90 chaperone/DNA topoisomerase II/histidine kinase"/>
    <property type="match status" value="1"/>
</dbReference>
<dbReference type="SUPFAM" id="SSF47384">
    <property type="entry name" value="Homodimeric domain of signal transducing histidine kinase"/>
    <property type="match status" value="1"/>
</dbReference>
<dbReference type="InterPro" id="IPR004358">
    <property type="entry name" value="Sig_transdc_His_kin-like_C"/>
</dbReference>
<keyword evidence="6" id="KW-0418">Kinase</keyword>
<dbReference type="Pfam" id="PF08447">
    <property type="entry name" value="PAS_3"/>
    <property type="match status" value="1"/>
</dbReference>
<dbReference type="InterPro" id="IPR003661">
    <property type="entry name" value="HisK_dim/P_dom"/>
</dbReference>
<evidence type="ECO:0000256" key="1">
    <source>
        <dbReference type="ARBA" id="ARBA00000085"/>
    </source>
</evidence>
<dbReference type="InterPro" id="IPR005467">
    <property type="entry name" value="His_kinase_dom"/>
</dbReference>
<evidence type="ECO:0000256" key="6">
    <source>
        <dbReference type="ARBA" id="ARBA00022777"/>
    </source>
</evidence>
<comment type="caution">
    <text evidence="11">The sequence shown here is derived from an EMBL/GenBank/DDBJ whole genome shotgun (WGS) entry which is preliminary data.</text>
</comment>
<dbReference type="PROSITE" id="PS50109">
    <property type="entry name" value="HIS_KIN"/>
    <property type="match status" value="1"/>
</dbReference>
<evidence type="ECO:0000313" key="12">
    <source>
        <dbReference type="Proteomes" id="UP000294813"/>
    </source>
</evidence>
<dbReference type="PRINTS" id="PR00344">
    <property type="entry name" value="BCTRLSENSOR"/>
</dbReference>
<reference evidence="11 12" key="1">
    <citation type="submission" date="2019-03" db="EMBL/GenBank/DDBJ databases">
        <title>Genomic Encyclopedia of Type Strains, Phase IV (KMG-IV): sequencing the most valuable type-strain genomes for metagenomic binning, comparative biology and taxonomic classification.</title>
        <authorList>
            <person name="Goeker M."/>
        </authorList>
    </citation>
    <scope>NUCLEOTIDE SEQUENCE [LARGE SCALE GENOMIC DNA]</scope>
    <source>
        <strain evidence="11 12">DSM 11170</strain>
    </source>
</reference>
<dbReference type="InterPro" id="IPR013655">
    <property type="entry name" value="PAS_fold_3"/>
</dbReference>
<dbReference type="PROSITE" id="PS50112">
    <property type="entry name" value="PAS"/>
    <property type="match status" value="2"/>
</dbReference>
<organism evidence="11 12">
    <name type="scientific">Heliophilum fasciatum</name>
    <dbReference type="NCBI Taxonomy" id="35700"/>
    <lineage>
        <taxon>Bacteria</taxon>
        <taxon>Bacillati</taxon>
        <taxon>Bacillota</taxon>
        <taxon>Clostridia</taxon>
        <taxon>Eubacteriales</taxon>
        <taxon>Heliobacteriaceae</taxon>
        <taxon>Heliophilum</taxon>
    </lineage>
</organism>
<dbReference type="PANTHER" id="PTHR43065">
    <property type="entry name" value="SENSOR HISTIDINE KINASE"/>
    <property type="match status" value="1"/>
</dbReference>
<dbReference type="Pfam" id="PF00512">
    <property type="entry name" value="HisKA"/>
    <property type="match status" value="1"/>
</dbReference>
<comment type="catalytic activity">
    <reaction evidence="1">
        <text>ATP + protein L-histidine = ADP + protein N-phospho-L-histidine.</text>
        <dbReference type="EC" id="2.7.13.3"/>
    </reaction>
</comment>
<dbReference type="EMBL" id="SLXT01000004">
    <property type="protein sequence ID" value="TCP68171.1"/>
    <property type="molecule type" value="Genomic_DNA"/>
</dbReference>
<keyword evidence="12" id="KW-1185">Reference proteome</keyword>
<evidence type="ECO:0000256" key="3">
    <source>
        <dbReference type="ARBA" id="ARBA00022553"/>
    </source>
</evidence>
<feature type="domain" description="PAS" evidence="10">
    <location>
        <begin position="32"/>
        <end position="79"/>
    </location>
</feature>
<dbReference type="Pfam" id="PF13426">
    <property type="entry name" value="PAS_9"/>
    <property type="match status" value="1"/>
</dbReference>
<dbReference type="PANTHER" id="PTHR43065:SF46">
    <property type="entry name" value="C4-DICARBOXYLATE TRANSPORT SENSOR PROTEIN DCTB"/>
    <property type="match status" value="1"/>
</dbReference>
<dbReference type="Gene3D" id="3.30.450.20">
    <property type="entry name" value="PAS domain"/>
    <property type="match status" value="2"/>
</dbReference>
<keyword evidence="5" id="KW-0547">Nucleotide-binding</keyword>
<dbReference type="SUPFAM" id="SSF55785">
    <property type="entry name" value="PYP-like sensor domain (PAS domain)"/>
    <property type="match status" value="2"/>
</dbReference>
<dbReference type="SMART" id="SM00387">
    <property type="entry name" value="HATPase_c"/>
    <property type="match status" value="1"/>
</dbReference>
<dbReference type="AlphaFoldDB" id="A0A4R2S710"/>
<dbReference type="Pfam" id="PF02518">
    <property type="entry name" value="HATPase_c"/>
    <property type="match status" value="1"/>
</dbReference>
<dbReference type="Proteomes" id="UP000294813">
    <property type="component" value="Unassembled WGS sequence"/>
</dbReference>
<proteinExistence type="predicted"/>
<dbReference type="InterPro" id="IPR036890">
    <property type="entry name" value="HATPase_C_sf"/>
</dbReference>
<dbReference type="CDD" id="cd00130">
    <property type="entry name" value="PAS"/>
    <property type="match status" value="2"/>
</dbReference>
<evidence type="ECO:0000259" key="10">
    <source>
        <dbReference type="PROSITE" id="PS50112"/>
    </source>
</evidence>
<sequence length="515" mass="58199">MESEGTGTMGSEAESFFALSPYACLLLRFDCRIMRVNVAYEELLGYAVAEVVDHNFYEFIHPDDHRTVNKLEQRLSQRSCVQYMDVRARAKSGHYIWLRFKCISKVEEKKIFAYVISQGIPVGIENEQQHDSWEERFAILSNATSSLIALCSLHDNRFLEVNNRFLQVTGYERSEVIGKNGEEIGLLRDGEKLADCYEAIQTKGTFHNLEMDFYTKKSEKRIGLFAGEIVYHQDQFCLLMVCTDITEQQLMKQEMLRLDRLHLVGQMAAGIGHEIRNPMTTVRGYLQMLSVRPEYGMHQRIFTTMIGELDRANQILCEFLSMARQPDGAHIDTDLREVIDSLVPLMQATALMQNKQIVTKLHDVAAIQGDPKEVRQLLLNLVQNGLDAMEAGGVLTITLKQEHNQTLLSVADQGPGIPAHILERIGTPFLTTKENGVGIGLTICYGIAARHQATIDVSSSPRGTTFHVAFPVHANESTTDHQEAAYPFFPPFSEKSTDFSEHFSYASHKLTEVLK</sequence>
<keyword evidence="3" id="KW-0597">Phosphoprotein</keyword>
<evidence type="ECO:0000259" key="9">
    <source>
        <dbReference type="PROSITE" id="PS50109"/>
    </source>
</evidence>
<accession>A0A4R2S710</accession>
<dbReference type="InterPro" id="IPR035965">
    <property type="entry name" value="PAS-like_dom_sf"/>
</dbReference>
<evidence type="ECO:0000313" key="11">
    <source>
        <dbReference type="EMBL" id="TCP68171.1"/>
    </source>
</evidence>
<dbReference type="SMART" id="SM00388">
    <property type="entry name" value="HisKA"/>
    <property type="match status" value="1"/>
</dbReference>
<dbReference type="InterPro" id="IPR036097">
    <property type="entry name" value="HisK_dim/P_sf"/>
</dbReference>
<evidence type="ECO:0000256" key="4">
    <source>
        <dbReference type="ARBA" id="ARBA00022679"/>
    </source>
</evidence>
<gene>
    <name evidence="11" type="ORF">EDD73_10474</name>
</gene>
<feature type="domain" description="Histidine kinase" evidence="9">
    <location>
        <begin position="270"/>
        <end position="474"/>
    </location>
</feature>
<dbReference type="InterPro" id="IPR000014">
    <property type="entry name" value="PAS"/>
</dbReference>
<protein>
    <recommendedName>
        <fullName evidence="2">histidine kinase</fullName>
        <ecNumber evidence="2">2.7.13.3</ecNumber>
    </recommendedName>
</protein>
<keyword evidence="8" id="KW-0902">Two-component regulatory system</keyword>
<name>A0A4R2S710_9FIRM</name>
<keyword evidence="4" id="KW-0808">Transferase</keyword>
<dbReference type="CDD" id="cd00082">
    <property type="entry name" value="HisKA"/>
    <property type="match status" value="1"/>
</dbReference>
<dbReference type="EC" id="2.7.13.3" evidence="2"/>
<evidence type="ECO:0000256" key="2">
    <source>
        <dbReference type="ARBA" id="ARBA00012438"/>
    </source>
</evidence>